<dbReference type="Pfam" id="PF03357">
    <property type="entry name" value="Snf7"/>
    <property type="match status" value="1"/>
</dbReference>
<dbReference type="InterPro" id="IPR005024">
    <property type="entry name" value="Snf7_fam"/>
</dbReference>
<evidence type="ECO:0000313" key="5">
    <source>
        <dbReference type="EMBL" id="CAF4686860.1"/>
    </source>
</evidence>
<dbReference type="Proteomes" id="UP000663851">
    <property type="component" value="Unassembled WGS sequence"/>
</dbReference>
<evidence type="ECO:0000313" key="6">
    <source>
        <dbReference type="Proteomes" id="UP000663851"/>
    </source>
</evidence>
<organism evidence="4 6">
    <name type="scientific">Rotaria socialis</name>
    <dbReference type="NCBI Taxonomy" id="392032"/>
    <lineage>
        <taxon>Eukaryota</taxon>
        <taxon>Metazoa</taxon>
        <taxon>Spiralia</taxon>
        <taxon>Gnathifera</taxon>
        <taxon>Rotifera</taxon>
        <taxon>Eurotatoria</taxon>
        <taxon>Bdelloidea</taxon>
        <taxon>Philodinida</taxon>
        <taxon>Philodinidae</taxon>
        <taxon>Rotaria</taxon>
    </lineage>
</organism>
<dbReference type="EMBL" id="CAJOBO010001240">
    <property type="protein sequence ID" value="CAF4355470.1"/>
    <property type="molecule type" value="Genomic_DNA"/>
</dbReference>
<evidence type="ECO:0000313" key="3">
    <source>
        <dbReference type="EMBL" id="CAF4197088.1"/>
    </source>
</evidence>
<protein>
    <submittedName>
        <fullName evidence="4">Uncharacterized protein</fullName>
    </submittedName>
</protein>
<keyword evidence="7" id="KW-1185">Reference proteome</keyword>
<name>A0A820LH77_9BILA</name>
<accession>A0A820LH77</accession>
<dbReference type="Proteomes" id="UP000663838">
    <property type="component" value="Unassembled WGS sequence"/>
</dbReference>
<dbReference type="EMBL" id="CAJOBS010001093">
    <property type="protein sequence ID" value="CAF4686860.1"/>
    <property type="molecule type" value="Genomic_DNA"/>
</dbReference>
<evidence type="ECO:0000313" key="4">
    <source>
        <dbReference type="EMBL" id="CAF4355470.1"/>
    </source>
</evidence>
<dbReference type="GO" id="GO:0007034">
    <property type="term" value="P:vacuolar transport"/>
    <property type="evidence" value="ECO:0007669"/>
    <property type="project" value="InterPro"/>
</dbReference>
<dbReference type="Proteomes" id="UP000663873">
    <property type="component" value="Unassembled WGS sequence"/>
</dbReference>
<sequence length="243" mass="27794">MNFQLASDLLHLTHYHHHHHPSIMDKIKELFHTKTPKEIMQENKRAIRRARRELEREKNRLNNEKTRSENEIRKLAAKGEQKALRTYAKNIVNQRNQINKLGAMDATLSTLESEASSMNAQMTMASVMVKTTKTLARLNKMMPLQDFQKTMQMFEQNMTTNSIKQEMMNDAMDAAFEGDDDEEETEELVDQVLNELNITMANQIPAAQNGALGGRVANPAQPQTAMSTADADLEARLDNLRRN</sequence>
<feature type="coiled-coil region" evidence="2">
    <location>
        <begin position="37"/>
        <end position="78"/>
    </location>
</feature>
<gene>
    <name evidence="4" type="ORF">HFQ381_LOCUS17030</name>
    <name evidence="5" type="ORF">TOA249_LOCUS16203</name>
    <name evidence="3" type="ORF">UJA718_LOCUS6308</name>
</gene>
<comment type="similarity">
    <text evidence="1">Belongs to the SNF7 family.</text>
</comment>
<keyword evidence="2" id="KW-0175">Coiled coil</keyword>
<dbReference type="PANTHER" id="PTHR10476">
    <property type="entry name" value="CHARGED MULTIVESICULAR BODY PROTEIN"/>
    <property type="match status" value="1"/>
</dbReference>
<comment type="caution">
    <text evidence="4">The sequence shown here is derived from an EMBL/GenBank/DDBJ whole genome shotgun (WGS) entry which is preliminary data.</text>
</comment>
<dbReference type="AlphaFoldDB" id="A0A820LH77"/>
<dbReference type="Gene3D" id="6.10.140.1230">
    <property type="match status" value="1"/>
</dbReference>
<evidence type="ECO:0000256" key="1">
    <source>
        <dbReference type="ARBA" id="ARBA00006190"/>
    </source>
</evidence>
<dbReference type="EMBL" id="CAJOBP010000585">
    <property type="protein sequence ID" value="CAF4197088.1"/>
    <property type="molecule type" value="Genomic_DNA"/>
</dbReference>
<evidence type="ECO:0000256" key="2">
    <source>
        <dbReference type="SAM" id="Coils"/>
    </source>
</evidence>
<evidence type="ECO:0000313" key="7">
    <source>
        <dbReference type="Proteomes" id="UP000663873"/>
    </source>
</evidence>
<proteinExistence type="inferred from homology"/>
<reference evidence="4" key="1">
    <citation type="submission" date="2021-02" db="EMBL/GenBank/DDBJ databases">
        <authorList>
            <person name="Nowell W R."/>
        </authorList>
    </citation>
    <scope>NUCLEOTIDE SEQUENCE</scope>
</reference>